<sequence length="443" mass="47975">MLVSKADPIVIIGAGVFGLSTALQLATEGYTDISVFERDDQVPGRFSAGYDINKIVRAEYEDPWYTELTLKAITGWKTPLYAPHYHQTGFLHCVSGTGPQQATQTLERFLATIKNHPLFAHKLLPITNPTQIPRDVAWQLNGPLPGWKGYFNPLAGYAHSANALRAVYEAAASIGVKFFLGPERGTITTLLRGGVATSPGKVTGVRTQSGQVHSCKLAIVAIGAAAGTLLPEIGQQVVAKSWSIGHVRLTDDETSALRGIPVTYARDLGFLFEPDPATNLLKICPMGGGYINTDPATGVSLPPKTLRESDNVLPPEDEARMRKLLQHALPALAERPFVQKKLCWFADTADSDFIVDFVPGSAGSVALCSGDSGHLFKMLPIVGEWVAQLVKEGEQGEKRWRWKGAVGQDEKEKGKKWAGGDVSWRLGATREFAEIKPVPGARL</sequence>
<dbReference type="InterPro" id="IPR001557">
    <property type="entry name" value="L-lactate/malate_DH"/>
</dbReference>
<dbReference type="GO" id="GO:0019752">
    <property type="term" value="P:carboxylic acid metabolic process"/>
    <property type="evidence" value="ECO:0007669"/>
    <property type="project" value="InterPro"/>
</dbReference>
<evidence type="ECO:0000313" key="8">
    <source>
        <dbReference type="Proteomes" id="UP000184546"/>
    </source>
</evidence>
<dbReference type="GO" id="GO:0050660">
    <property type="term" value="F:flavin adenine dinucleotide binding"/>
    <property type="evidence" value="ECO:0007669"/>
    <property type="project" value="InterPro"/>
</dbReference>
<dbReference type="STRING" id="690307.A0A1L9WUP3"/>
<keyword evidence="3" id="KW-0285">Flavoprotein</keyword>
<dbReference type="InterPro" id="IPR006076">
    <property type="entry name" value="FAD-dep_OxRdtase"/>
</dbReference>
<comment type="cofactor">
    <cofactor evidence="1">
        <name>FAD</name>
        <dbReference type="ChEBI" id="CHEBI:57692"/>
    </cofactor>
</comment>
<gene>
    <name evidence="7" type="ORF">ASPACDRAFT_60704</name>
</gene>
<dbReference type="Pfam" id="PF01266">
    <property type="entry name" value="DAO"/>
    <property type="match status" value="1"/>
</dbReference>
<dbReference type="PANTHER" id="PTHR10961">
    <property type="entry name" value="PEROXISOMAL SARCOSINE OXIDASE"/>
    <property type="match status" value="1"/>
</dbReference>
<keyword evidence="5" id="KW-0560">Oxidoreductase</keyword>
<comment type="similarity">
    <text evidence="2">Belongs to the MSOX/MTOX family.</text>
</comment>
<accession>A0A1L9WUP3</accession>
<dbReference type="Gene3D" id="3.30.9.10">
    <property type="entry name" value="D-Amino Acid Oxidase, subunit A, domain 2"/>
    <property type="match status" value="1"/>
</dbReference>
<dbReference type="PRINTS" id="PR00086">
    <property type="entry name" value="LLDHDRGNASE"/>
</dbReference>
<dbReference type="GO" id="GO:0051698">
    <property type="term" value="F:saccharopine oxidase activity"/>
    <property type="evidence" value="ECO:0007669"/>
    <property type="project" value="TreeGrafter"/>
</dbReference>
<evidence type="ECO:0000256" key="4">
    <source>
        <dbReference type="ARBA" id="ARBA00022827"/>
    </source>
</evidence>
<proteinExistence type="inferred from homology"/>
<reference evidence="8" key="1">
    <citation type="journal article" date="2017" name="Genome Biol.">
        <title>Comparative genomics reveals high biological diversity and specific adaptations in the industrially and medically important fungal genus Aspergillus.</title>
        <authorList>
            <person name="de Vries R.P."/>
            <person name="Riley R."/>
            <person name="Wiebenga A."/>
            <person name="Aguilar-Osorio G."/>
            <person name="Amillis S."/>
            <person name="Uchima C.A."/>
            <person name="Anderluh G."/>
            <person name="Asadollahi M."/>
            <person name="Askin M."/>
            <person name="Barry K."/>
            <person name="Battaglia E."/>
            <person name="Bayram O."/>
            <person name="Benocci T."/>
            <person name="Braus-Stromeyer S.A."/>
            <person name="Caldana C."/>
            <person name="Canovas D."/>
            <person name="Cerqueira G.C."/>
            <person name="Chen F."/>
            <person name="Chen W."/>
            <person name="Choi C."/>
            <person name="Clum A."/>
            <person name="Dos Santos R.A."/>
            <person name="Damasio A.R."/>
            <person name="Diallinas G."/>
            <person name="Emri T."/>
            <person name="Fekete E."/>
            <person name="Flipphi M."/>
            <person name="Freyberg S."/>
            <person name="Gallo A."/>
            <person name="Gournas C."/>
            <person name="Habgood R."/>
            <person name="Hainaut M."/>
            <person name="Harispe M.L."/>
            <person name="Henrissat B."/>
            <person name="Hilden K.S."/>
            <person name="Hope R."/>
            <person name="Hossain A."/>
            <person name="Karabika E."/>
            <person name="Karaffa L."/>
            <person name="Karanyi Z."/>
            <person name="Krasevec N."/>
            <person name="Kuo A."/>
            <person name="Kusch H."/>
            <person name="LaButti K."/>
            <person name="Lagendijk E.L."/>
            <person name="Lapidus A."/>
            <person name="Levasseur A."/>
            <person name="Lindquist E."/>
            <person name="Lipzen A."/>
            <person name="Logrieco A.F."/>
            <person name="MacCabe A."/>
            <person name="Maekelae M.R."/>
            <person name="Malavazi I."/>
            <person name="Melin P."/>
            <person name="Meyer V."/>
            <person name="Mielnichuk N."/>
            <person name="Miskei M."/>
            <person name="Molnar A.P."/>
            <person name="Mule G."/>
            <person name="Ngan C.Y."/>
            <person name="Orejas M."/>
            <person name="Orosz E."/>
            <person name="Ouedraogo J.P."/>
            <person name="Overkamp K.M."/>
            <person name="Park H.-S."/>
            <person name="Perrone G."/>
            <person name="Piumi F."/>
            <person name="Punt P.J."/>
            <person name="Ram A.F."/>
            <person name="Ramon A."/>
            <person name="Rauscher S."/>
            <person name="Record E."/>
            <person name="Riano-Pachon D.M."/>
            <person name="Robert V."/>
            <person name="Roehrig J."/>
            <person name="Ruller R."/>
            <person name="Salamov A."/>
            <person name="Salih N.S."/>
            <person name="Samson R.A."/>
            <person name="Sandor E."/>
            <person name="Sanguinetti M."/>
            <person name="Schuetze T."/>
            <person name="Sepcic K."/>
            <person name="Shelest E."/>
            <person name="Sherlock G."/>
            <person name="Sophianopoulou V."/>
            <person name="Squina F.M."/>
            <person name="Sun H."/>
            <person name="Susca A."/>
            <person name="Todd R.B."/>
            <person name="Tsang A."/>
            <person name="Unkles S.E."/>
            <person name="van de Wiele N."/>
            <person name="van Rossen-Uffink D."/>
            <person name="Oliveira J.V."/>
            <person name="Vesth T.C."/>
            <person name="Visser J."/>
            <person name="Yu J.-H."/>
            <person name="Zhou M."/>
            <person name="Andersen M.R."/>
            <person name="Archer D.B."/>
            <person name="Baker S.E."/>
            <person name="Benoit I."/>
            <person name="Brakhage A.A."/>
            <person name="Braus G.H."/>
            <person name="Fischer R."/>
            <person name="Frisvad J.C."/>
            <person name="Goldman G.H."/>
            <person name="Houbraken J."/>
            <person name="Oakley B."/>
            <person name="Pocsi I."/>
            <person name="Scazzocchio C."/>
            <person name="Seiboth B."/>
            <person name="vanKuyk P.A."/>
            <person name="Wortman J."/>
            <person name="Dyer P.S."/>
            <person name="Grigoriev I.V."/>
        </authorList>
    </citation>
    <scope>NUCLEOTIDE SEQUENCE [LARGE SCALE GENOMIC DNA]</scope>
    <source>
        <strain evidence="8">ATCC 16872 / CBS 172.66 / WB 5094</strain>
    </source>
</reference>
<dbReference type="Gene3D" id="3.50.50.60">
    <property type="entry name" value="FAD/NAD(P)-binding domain"/>
    <property type="match status" value="1"/>
</dbReference>
<dbReference type="SUPFAM" id="SSF51905">
    <property type="entry name" value="FAD/NAD(P)-binding domain"/>
    <property type="match status" value="1"/>
</dbReference>
<evidence type="ECO:0000256" key="2">
    <source>
        <dbReference type="ARBA" id="ARBA00010989"/>
    </source>
</evidence>
<dbReference type="PANTHER" id="PTHR10961:SF26">
    <property type="entry name" value="L-SACCHAROPINE OXIDASE"/>
    <property type="match status" value="1"/>
</dbReference>
<dbReference type="OrthoDB" id="2219495at2759"/>
<dbReference type="VEuPathDB" id="FungiDB:ASPACDRAFT_60704"/>
<organism evidence="7 8">
    <name type="scientific">Aspergillus aculeatus (strain ATCC 16872 / CBS 172.66 / WB 5094)</name>
    <dbReference type="NCBI Taxonomy" id="690307"/>
    <lineage>
        <taxon>Eukaryota</taxon>
        <taxon>Fungi</taxon>
        <taxon>Dikarya</taxon>
        <taxon>Ascomycota</taxon>
        <taxon>Pezizomycotina</taxon>
        <taxon>Eurotiomycetes</taxon>
        <taxon>Eurotiomycetidae</taxon>
        <taxon>Eurotiales</taxon>
        <taxon>Aspergillaceae</taxon>
        <taxon>Aspergillus</taxon>
        <taxon>Aspergillus subgen. Circumdati</taxon>
    </lineage>
</organism>
<dbReference type="InterPro" id="IPR036188">
    <property type="entry name" value="FAD/NAD-bd_sf"/>
</dbReference>
<dbReference type="EMBL" id="KV878977">
    <property type="protein sequence ID" value="OJJ99885.1"/>
    <property type="molecule type" value="Genomic_DNA"/>
</dbReference>
<dbReference type="AlphaFoldDB" id="A0A1L9WUP3"/>
<evidence type="ECO:0000313" key="7">
    <source>
        <dbReference type="EMBL" id="OJJ99885.1"/>
    </source>
</evidence>
<dbReference type="GO" id="GO:0016616">
    <property type="term" value="F:oxidoreductase activity, acting on the CH-OH group of donors, NAD or NADP as acceptor"/>
    <property type="evidence" value="ECO:0007669"/>
    <property type="project" value="InterPro"/>
</dbReference>
<evidence type="ECO:0000256" key="1">
    <source>
        <dbReference type="ARBA" id="ARBA00001974"/>
    </source>
</evidence>
<dbReference type="OMA" id="CWQLDGP"/>
<dbReference type="GO" id="GO:0008115">
    <property type="term" value="F:sarcosine oxidase activity"/>
    <property type="evidence" value="ECO:0007669"/>
    <property type="project" value="TreeGrafter"/>
</dbReference>
<dbReference type="GeneID" id="30977399"/>
<dbReference type="Proteomes" id="UP000184546">
    <property type="component" value="Unassembled WGS sequence"/>
</dbReference>
<dbReference type="InterPro" id="IPR045170">
    <property type="entry name" value="MTOX"/>
</dbReference>
<evidence type="ECO:0000256" key="3">
    <source>
        <dbReference type="ARBA" id="ARBA00022630"/>
    </source>
</evidence>
<evidence type="ECO:0000259" key="6">
    <source>
        <dbReference type="Pfam" id="PF01266"/>
    </source>
</evidence>
<keyword evidence="4" id="KW-0274">FAD</keyword>
<name>A0A1L9WUP3_ASPA1</name>
<keyword evidence="8" id="KW-1185">Reference proteome</keyword>
<protein>
    <recommendedName>
        <fullName evidence="6">FAD dependent oxidoreductase domain-containing protein</fullName>
    </recommendedName>
</protein>
<evidence type="ECO:0000256" key="5">
    <source>
        <dbReference type="ARBA" id="ARBA00023002"/>
    </source>
</evidence>
<dbReference type="RefSeq" id="XP_020056225.1">
    <property type="nucleotide sequence ID" value="XM_020203585.1"/>
</dbReference>
<feature type="domain" description="FAD dependent oxidoreductase" evidence="6">
    <location>
        <begin position="9"/>
        <end position="389"/>
    </location>
</feature>